<keyword evidence="1" id="KW-0472">Membrane</keyword>
<evidence type="ECO:0000313" key="2">
    <source>
        <dbReference type="EMBL" id="ABT14589.1"/>
    </source>
</evidence>
<dbReference type="Pfam" id="PF25630">
    <property type="entry name" value="Phycodna_minor_capsid"/>
    <property type="match status" value="1"/>
</dbReference>
<dbReference type="InterPro" id="IPR057922">
    <property type="entry name" value="P12/P13"/>
</dbReference>
<feature type="transmembrane region" description="Helical" evidence="1">
    <location>
        <begin position="6"/>
        <end position="21"/>
    </location>
</feature>
<protein>
    <submittedName>
        <fullName evidence="2">Uncharacterized protein B190L</fullName>
    </submittedName>
</protein>
<gene>
    <name evidence="2" type="primary">B190L</name>
    <name evidence="2" type="ORF">NY2A_B190L</name>
</gene>
<proteinExistence type="predicted"/>
<dbReference type="EMBL" id="DQ491002">
    <property type="protein sequence ID" value="ABT14589.1"/>
    <property type="molecule type" value="Genomic_DNA"/>
</dbReference>
<dbReference type="RefSeq" id="YP_001497386.1">
    <property type="nucleotide sequence ID" value="NC_009898.1"/>
</dbReference>
<dbReference type="OrthoDB" id="21390at10239"/>
<evidence type="ECO:0000313" key="3">
    <source>
        <dbReference type="Proteomes" id="UP000202419"/>
    </source>
</evidence>
<organismHost>
    <name type="scientific">Chlorella</name>
    <dbReference type="NCBI Taxonomy" id="3071"/>
</organismHost>
<dbReference type="GeneID" id="5659001"/>
<evidence type="ECO:0000256" key="1">
    <source>
        <dbReference type="SAM" id="Phobius"/>
    </source>
</evidence>
<organism evidence="2 3">
    <name type="scientific">Paramecium bursaria Chlorella virus NY2A</name>
    <name type="common">PBCV-NY2A</name>
    <dbReference type="NCBI Taxonomy" id="46021"/>
    <lineage>
        <taxon>Viruses</taxon>
        <taxon>Varidnaviria</taxon>
        <taxon>Bamfordvirae</taxon>
        <taxon>Nucleocytoviricota</taxon>
        <taxon>Megaviricetes</taxon>
        <taxon>Algavirales</taxon>
        <taxon>Phycodnaviridae</taxon>
        <taxon>Chlorovirus</taxon>
        <taxon>Chlorovirus americanus</taxon>
    </lineage>
</organism>
<sequence>MKLIYIVLIVAVIIVLMWFFMRKERWSDYNAPNDFMKIYYSNIVEDSKLAKKYPFFGIGNFAGLRCAKPNNKECNTIWISGKLVERTPKLDKQLECRFGI</sequence>
<accession>A7IW65</accession>
<dbReference type="Proteomes" id="UP000202419">
    <property type="component" value="Segment"/>
</dbReference>
<name>A7IW65_PBCVN</name>
<dbReference type="KEGG" id="vg:5659001"/>
<keyword evidence="1" id="KW-0812">Transmembrane</keyword>
<keyword evidence="3" id="KW-1185">Reference proteome</keyword>
<reference evidence="2 3" key="1">
    <citation type="journal article" date="2007" name="Virology">
        <title>Sequence and annotation of the 369-kb NY-2A and the 345-kb AR158 viruses that infect Chlorella NC64A.</title>
        <authorList>
            <person name="Fitzgerald L.A."/>
            <person name="Graves M.V."/>
            <person name="Li X."/>
            <person name="Feldblyum T."/>
            <person name="Nierman W.C."/>
            <person name="Van Etten J.L."/>
        </authorList>
    </citation>
    <scope>NUCLEOTIDE SEQUENCE [LARGE SCALE GENOMIC DNA]</scope>
    <source>
        <strain evidence="2 3">NY-2A</strain>
    </source>
</reference>
<keyword evidence="1" id="KW-1133">Transmembrane helix</keyword>